<dbReference type="PIRSF" id="PIRSF018266">
    <property type="entry name" value="FecR"/>
    <property type="match status" value="1"/>
</dbReference>
<evidence type="ECO:0000256" key="1">
    <source>
        <dbReference type="SAM" id="Phobius"/>
    </source>
</evidence>
<feature type="domain" description="FecR protein" evidence="2">
    <location>
        <begin position="117"/>
        <end position="205"/>
    </location>
</feature>
<evidence type="ECO:0000259" key="2">
    <source>
        <dbReference type="Pfam" id="PF04773"/>
    </source>
</evidence>
<reference evidence="3" key="1">
    <citation type="submission" date="2023-04" db="EMBL/GenBank/DDBJ databases">
        <title>Sphingomonas sp. MAHUQ-71 isolated from rice field.</title>
        <authorList>
            <person name="Huq M.A."/>
        </authorList>
    </citation>
    <scope>NUCLEOTIDE SEQUENCE</scope>
    <source>
        <strain evidence="3">MAHUQ-71</strain>
    </source>
</reference>
<keyword evidence="1" id="KW-1133">Transmembrane helix</keyword>
<proteinExistence type="predicted"/>
<dbReference type="PANTHER" id="PTHR30273">
    <property type="entry name" value="PERIPLASMIC SIGNAL SENSOR AND SIGMA FACTOR ACTIVATOR FECR-RELATED"/>
    <property type="match status" value="1"/>
</dbReference>
<keyword evidence="1" id="KW-0812">Transmembrane</keyword>
<dbReference type="Gene3D" id="3.55.50.30">
    <property type="match status" value="1"/>
</dbReference>
<dbReference type="InterPro" id="IPR006860">
    <property type="entry name" value="FecR"/>
</dbReference>
<dbReference type="Proteomes" id="UP001160625">
    <property type="component" value="Unassembled WGS sequence"/>
</dbReference>
<name>A0ABT6N5I9_9SPHN</name>
<dbReference type="InterPro" id="IPR012373">
    <property type="entry name" value="Ferrdict_sens_TM"/>
</dbReference>
<dbReference type="Gene3D" id="2.60.120.1440">
    <property type="match status" value="1"/>
</dbReference>
<dbReference type="Pfam" id="PF04773">
    <property type="entry name" value="FecR"/>
    <property type="match status" value="1"/>
</dbReference>
<keyword evidence="1" id="KW-0472">Membrane</keyword>
<evidence type="ECO:0000313" key="3">
    <source>
        <dbReference type="EMBL" id="MDH7640365.1"/>
    </source>
</evidence>
<keyword evidence="4" id="KW-1185">Reference proteome</keyword>
<comment type="caution">
    <text evidence="3">The sequence shown here is derived from an EMBL/GenBank/DDBJ whole genome shotgun (WGS) entry which is preliminary data.</text>
</comment>
<organism evidence="3 4">
    <name type="scientific">Sphingomonas oryzagri</name>
    <dbReference type="NCBI Taxonomy" id="3042314"/>
    <lineage>
        <taxon>Bacteria</taxon>
        <taxon>Pseudomonadati</taxon>
        <taxon>Pseudomonadota</taxon>
        <taxon>Alphaproteobacteria</taxon>
        <taxon>Sphingomonadales</taxon>
        <taxon>Sphingomonadaceae</taxon>
        <taxon>Sphingomonas</taxon>
    </lineage>
</organism>
<feature type="transmembrane region" description="Helical" evidence="1">
    <location>
        <begin position="84"/>
        <end position="106"/>
    </location>
</feature>
<sequence length="320" mass="34107">MGDALLAEAALWHERMLDPSDATRAAFAAWRSMSADHAEAYARVGAARETASALGEQPALLSLRQQTLARTMLGRRSRRIPPRAVAAAALLLAGAPLAALGIHAWVPHKVEQADTQTFRTGIGQQTDVTLPDGSVVTLDTASRLAVSYDGGTRHLRLDGQGWFRLKPSGTPYVISAGGHDFSAGQGQFDLRTDPGQVRAFAAQGQLTLTGGDSSVTVEPGHLLSAQGSDVLIRRLDNPASITGWRSGLLQFDNLTLADAASEINRYRRRPIRIADNRAASLRVSGAFHTAETPAFVDALTTGFPLRVKQDSSEAVVIASR</sequence>
<protein>
    <submittedName>
        <fullName evidence="3">FecR domain-containing protein</fullName>
    </submittedName>
</protein>
<evidence type="ECO:0000313" key="4">
    <source>
        <dbReference type="Proteomes" id="UP001160625"/>
    </source>
</evidence>
<dbReference type="PANTHER" id="PTHR30273:SF2">
    <property type="entry name" value="PROTEIN FECR"/>
    <property type="match status" value="1"/>
</dbReference>
<gene>
    <name evidence="3" type="ORF">QGN17_16645</name>
</gene>
<accession>A0ABT6N5I9</accession>
<dbReference type="RefSeq" id="WP_281045709.1">
    <property type="nucleotide sequence ID" value="NZ_JARYGZ010000002.1"/>
</dbReference>
<dbReference type="EMBL" id="JARYGZ010000002">
    <property type="protein sequence ID" value="MDH7640365.1"/>
    <property type="molecule type" value="Genomic_DNA"/>
</dbReference>